<reference evidence="2" key="1">
    <citation type="journal article" date="2020" name="Stud. Mycol.">
        <title>101 Dothideomycetes genomes: a test case for predicting lifestyles and emergence of pathogens.</title>
        <authorList>
            <person name="Haridas S."/>
            <person name="Albert R."/>
            <person name="Binder M."/>
            <person name="Bloem J."/>
            <person name="Labutti K."/>
            <person name="Salamov A."/>
            <person name="Andreopoulos B."/>
            <person name="Baker S."/>
            <person name="Barry K."/>
            <person name="Bills G."/>
            <person name="Bluhm B."/>
            <person name="Cannon C."/>
            <person name="Castanera R."/>
            <person name="Culley D."/>
            <person name="Daum C."/>
            <person name="Ezra D."/>
            <person name="Gonzalez J."/>
            <person name="Henrissat B."/>
            <person name="Kuo A."/>
            <person name="Liang C."/>
            <person name="Lipzen A."/>
            <person name="Lutzoni F."/>
            <person name="Magnuson J."/>
            <person name="Mondo S."/>
            <person name="Nolan M."/>
            <person name="Ohm R."/>
            <person name="Pangilinan J."/>
            <person name="Park H.-J."/>
            <person name="Ramirez L."/>
            <person name="Alfaro M."/>
            <person name="Sun H."/>
            <person name="Tritt A."/>
            <person name="Yoshinaga Y."/>
            <person name="Zwiers L.-H."/>
            <person name="Turgeon B."/>
            <person name="Goodwin S."/>
            <person name="Spatafora J."/>
            <person name="Crous P."/>
            <person name="Grigoriev I."/>
        </authorList>
    </citation>
    <scope>NUCLEOTIDE SEQUENCE</scope>
    <source>
        <strain evidence="2">CBS 690.94</strain>
    </source>
</reference>
<dbReference type="EMBL" id="MU001494">
    <property type="protein sequence ID" value="KAF2450061.1"/>
    <property type="molecule type" value="Genomic_DNA"/>
</dbReference>
<evidence type="ECO:0000313" key="3">
    <source>
        <dbReference type="Proteomes" id="UP000799764"/>
    </source>
</evidence>
<comment type="caution">
    <text evidence="2">The sequence shown here is derived from an EMBL/GenBank/DDBJ whole genome shotgun (WGS) entry which is preliminary data.</text>
</comment>
<evidence type="ECO:0000256" key="1">
    <source>
        <dbReference type="SAM" id="MobiDB-lite"/>
    </source>
</evidence>
<feature type="region of interest" description="Disordered" evidence="1">
    <location>
        <begin position="1"/>
        <end position="105"/>
    </location>
</feature>
<accession>A0A9P4PTD0</accession>
<sequence>MGGPAAAASPSAVGARVTAQTPAERRLQHDANKCPRAAGASGGWLDGAGVRTHTRTHRHTHTQAHVEGVSAVRDDSKAASNSARLARARRRRLRPRQVKSGAVQGAGWRVEGGAFRPSSQLWKAQGTPPSTSRSTTHTVQQCPCLCSAAVSSRRPRHARRSRSRSRSGAVVGFICPRRPAPASSARSLEDAMDRRGPWLQNKTNARHRKQPPAQPNTAALCAASSPSPADAIQPTPIGASPSASACRVPCADAVAASADAHLPTRMPIAAGLPAPAIAEHYLVSWPSPAPDDSSCFLLPASFLCASSSNQQLLADGVGDRSA</sequence>
<feature type="compositionally biased region" description="Low complexity" evidence="1">
    <location>
        <begin position="1"/>
        <end position="15"/>
    </location>
</feature>
<feature type="compositionally biased region" description="Basic and acidic residues" evidence="1">
    <location>
        <begin position="23"/>
        <end position="33"/>
    </location>
</feature>
<name>A0A9P4PTD0_9PLEO</name>
<protein>
    <submittedName>
        <fullName evidence="2">Uncharacterized protein</fullName>
    </submittedName>
</protein>
<evidence type="ECO:0000313" key="2">
    <source>
        <dbReference type="EMBL" id="KAF2450061.1"/>
    </source>
</evidence>
<keyword evidence="3" id="KW-1185">Reference proteome</keyword>
<organism evidence="2 3">
    <name type="scientific">Karstenula rhodostoma CBS 690.94</name>
    <dbReference type="NCBI Taxonomy" id="1392251"/>
    <lineage>
        <taxon>Eukaryota</taxon>
        <taxon>Fungi</taxon>
        <taxon>Dikarya</taxon>
        <taxon>Ascomycota</taxon>
        <taxon>Pezizomycotina</taxon>
        <taxon>Dothideomycetes</taxon>
        <taxon>Pleosporomycetidae</taxon>
        <taxon>Pleosporales</taxon>
        <taxon>Massarineae</taxon>
        <taxon>Didymosphaeriaceae</taxon>
        <taxon>Karstenula</taxon>
    </lineage>
</organism>
<feature type="region of interest" description="Disordered" evidence="1">
    <location>
        <begin position="149"/>
        <end position="169"/>
    </location>
</feature>
<feature type="compositionally biased region" description="Basic residues" evidence="1">
    <location>
        <begin position="86"/>
        <end position="97"/>
    </location>
</feature>
<feature type="compositionally biased region" description="Basic residues" evidence="1">
    <location>
        <begin position="52"/>
        <end position="62"/>
    </location>
</feature>
<gene>
    <name evidence="2" type="ORF">P171DRAFT_440469</name>
</gene>
<dbReference type="AlphaFoldDB" id="A0A9P4PTD0"/>
<feature type="compositionally biased region" description="Basic residues" evidence="1">
    <location>
        <begin position="153"/>
        <end position="165"/>
    </location>
</feature>
<proteinExistence type="predicted"/>
<feature type="region of interest" description="Disordered" evidence="1">
    <location>
        <begin position="202"/>
        <end position="226"/>
    </location>
</feature>
<dbReference type="Proteomes" id="UP000799764">
    <property type="component" value="Unassembled WGS sequence"/>
</dbReference>